<protein>
    <submittedName>
        <fullName evidence="1">Uncharacterized protein</fullName>
    </submittedName>
</protein>
<proteinExistence type="predicted"/>
<gene>
    <name evidence="1" type="ORF">GS597_07885</name>
</gene>
<accession>A0A8K1ZYQ0</accession>
<dbReference type="RefSeq" id="WP_161824907.1">
    <property type="nucleotide sequence ID" value="NZ_WVIC01000012.1"/>
</dbReference>
<comment type="caution">
    <text evidence="1">The sequence shown here is derived from an EMBL/GenBank/DDBJ whole genome shotgun (WGS) entry which is preliminary data.</text>
</comment>
<evidence type="ECO:0000313" key="1">
    <source>
        <dbReference type="EMBL" id="NCJ06431.1"/>
    </source>
</evidence>
<dbReference type="EMBL" id="WVIC01000012">
    <property type="protein sequence ID" value="NCJ06431.1"/>
    <property type="molecule type" value="Genomic_DNA"/>
</dbReference>
<dbReference type="Proteomes" id="UP000607397">
    <property type="component" value="Unassembled WGS sequence"/>
</dbReference>
<dbReference type="AlphaFoldDB" id="A0A8K1ZYQ0"/>
<evidence type="ECO:0000313" key="2">
    <source>
        <dbReference type="Proteomes" id="UP000607397"/>
    </source>
</evidence>
<reference evidence="1" key="1">
    <citation type="submission" date="2019-12" db="EMBL/GenBank/DDBJ databases">
        <title>High-Quality draft genome sequences of three cyanobacteria isolated from the limestone walls of the Old Cathedral of Coimbra.</title>
        <authorList>
            <person name="Tiago I."/>
            <person name="Soares F."/>
            <person name="Portugal A."/>
        </authorList>
    </citation>
    <scope>NUCLEOTIDE SEQUENCE [LARGE SCALE GENOMIC DNA]</scope>
    <source>
        <strain evidence="1">C</strain>
    </source>
</reference>
<name>A0A8K1ZYQ0_9CYAN</name>
<sequence length="124" mass="14217">MITPLRRHRTMPLKTITRQQLQQGGVSAYQARRITDQLVPIAVEGRTKVYALQDVIAAMRSQLAEPHYQPQTRKALKALLNDLLKRLDNVVEAPFGKSPEEKMSFYVYRILEQSKPDKSRPSAE</sequence>
<organism evidence="1 2">
    <name type="scientific">Petrachloros mirabilis ULC683</name>
    <dbReference type="NCBI Taxonomy" id="2781853"/>
    <lineage>
        <taxon>Bacteria</taxon>
        <taxon>Bacillati</taxon>
        <taxon>Cyanobacteriota</taxon>
        <taxon>Cyanophyceae</taxon>
        <taxon>Synechococcales</taxon>
        <taxon>Petrachlorosaceae</taxon>
        <taxon>Petrachloros</taxon>
        <taxon>Petrachloros mirabilis</taxon>
    </lineage>
</organism>
<keyword evidence="2" id="KW-1185">Reference proteome</keyword>